<keyword evidence="3" id="KW-1185">Reference proteome</keyword>
<evidence type="ECO:0000256" key="1">
    <source>
        <dbReference type="SAM" id="MobiDB-lite"/>
    </source>
</evidence>
<proteinExistence type="predicted"/>
<evidence type="ECO:0000313" key="2">
    <source>
        <dbReference type="EMBL" id="KIO22836.1"/>
    </source>
</evidence>
<accession>A0A0C3QC43</accession>
<gene>
    <name evidence="2" type="ORF">M407DRAFT_245006</name>
</gene>
<reference evidence="2 3" key="1">
    <citation type="submission" date="2014-04" db="EMBL/GenBank/DDBJ databases">
        <authorList>
            <consortium name="DOE Joint Genome Institute"/>
            <person name="Kuo A."/>
            <person name="Girlanda M."/>
            <person name="Perotto S."/>
            <person name="Kohler A."/>
            <person name="Nagy L.G."/>
            <person name="Floudas D."/>
            <person name="Copeland A."/>
            <person name="Barry K.W."/>
            <person name="Cichocki N."/>
            <person name="Veneault-Fourrey C."/>
            <person name="LaButti K."/>
            <person name="Lindquist E.A."/>
            <person name="Lipzen A."/>
            <person name="Lundell T."/>
            <person name="Morin E."/>
            <person name="Murat C."/>
            <person name="Sun H."/>
            <person name="Tunlid A."/>
            <person name="Henrissat B."/>
            <person name="Grigoriev I.V."/>
            <person name="Hibbett D.S."/>
            <person name="Martin F."/>
            <person name="Nordberg H.P."/>
            <person name="Cantor M.N."/>
            <person name="Hua S.X."/>
        </authorList>
    </citation>
    <scope>NUCLEOTIDE SEQUENCE [LARGE SCALE GENOMIC DNA]</scope>
    <source>
        <strain evidence="2 3">MUT 4182</strain>
    </source>
</reference>
<sequence length="60" mass="6610">MSSSPRPEHLPAPARREHKVQRHAPSNPTSSQVCSSHQQAVCHSPENKLHFGLSHPLAAR</sequence>
<dbReference type="Proteomes" id="UP000054248">
    <property type="component" value="Unassembled WGS sequence"/>
</dbReference>
<evidence type="ECO:0000313" key="3">
    <source>
        <dbReference type="Proteomes" id="UP000054248"/>
    </source>
</evidence>
<organism evidence="2 3">
    <name type="scientific">Tulasnella calospora MUT 4182</name>
    <dbReference type="NCBI Taxonomy" id="1051891"/>
    <lineage>
        <taxon>Eukaryota</taxon>
        <taxon>Fungi</taxon>
        <taxon>Dikarya</taxon>
        <taxon>Basidiomycota</taxon>
        <taxon>Agaricomycotina</taxon>
        <taxon>Agaricomycetes</taxon>
        <taxon>Cantharellales</taxon>
        <taxon>Tulasnellaceae</taxon>
        <taxon>Tulasnella</taxon>
    </lineage>
</organism>
<name>A0A0C3QC43_9AGAM</name>
<reference evidence="3" key="2">
    <citation type="submission" date="2015-01" db="EMBL/GenBank/DDBJ databases">
        <title>Evolutionary Origins and Diversification of the Mycorrhizal Mutualists.</title>
        <authorList>
            <consortium name="DOE Joint Genome Institute"/>
            <consortium name="Mycorrhizal Genomics Consortium"/>
            <person name="Kohler A."/>
            <person name="Kuo A."/>
            <person name="Nagy L.G."/>
            <person name="Floudas D."/>
            <person name="Copeland A."/>
            <person name="Barry K.W."/>
            <person name="Cichocki N."/>
            <person name="Veneault-Fourrey C."/>
            <person name="LaButti K."/>
            <person name="Lindquist E.A."/>
            <person name="Lipzen A."/>
            <person name="Lundell T."/>
            <person name="Morin E."/>
            <person name="Murat C."/>
            <person name="Riley R."/>
            <person name="Ohm R."/>
            <person name="Sun H."/>
            <person name="Tunlid A."/>
            <person name="Henrissat B."/>
            <person name="Grigoriev I.V."/>
            <person name="Hibbett D.S."/>
            <person name="Martin F."/>
        </authorList>
    </citation>
    <scope>NUCLEOTIDE SEQUENCE [LARGE SCALE GENOMIC DNA]</scope>
    <source>
        <strain evidence="3">MUT 4182</strain>
    </source>
</reference>
<feature type="compositionally biased region" description="Polar residues" evidence="1">
    <location>
        <begin position="24"/>
        <end position="41"/>
    </location>
</feature>
<dbReference type="EMBL" id="KN823099">
    <property type="protein sequence ID" value="KIO22836.1"/>
    <property type="molecule type" value="Genomic_DNA"/>
</dbReference>
<dbReference type="HOGENOM" id="CLU_2943532_0_0_1"/>
<feature type="region of interest" description="Disordered" evidence="1">
    <location>
        <begin position="1"/>
        <end position="41"/>
    </location>
</feature>
<protein>
    <submittedName>
        <fullName evidence="2">Uncharacterized protein</fullName>
    </submittedName>
</protein>
<dbReference type="AlphaFoldDB" id="A0A0C3QC43"/>